<dbReference type="AlphaFoldDB" id="A0A8J8XSK4"/>
<feature type="region of interest" description="Disordered" evidence="1">
    <location>
        <begin position="99"/>
        <end position="127"/>
    </location>
</feature>
<proteinExistence type="predicted"/>
<protein>
    <submittedName>
        <fullName evidence="2">Uncharacterized protein</fullName>
    </submittedName>
</protein>
<reference evidence="2" key="2">
    <citation type="submission" date="2008-12" db="EMBL/GenBank/DDBJ databases">
        <title>Improved gene annotation of the rice (Oryza sativa) genomes.</title>
        <authorList>
            <person name="Wang J."/>
            <person name="Li R."/>
            <person name="Fan W."/>
            <person name="Huang Q."/>
            <person name="Zhang J."/>
            <person name="Zhou Y."/>
            <person name="Hu Y."/>
            <person name="Zi S."/>
            <person name="Li J."/>
            <person name="Ni P."/>
            <person name="Zheng H."/>
            <person name="Zhang Y."/>
            <person name="Zhao M."/>
            <person name="Hao Q."/>
            <person name="McDermott J."/>
            <person name="Samudrala R."/>
            <person name="Kristiansen K."/>
            <person name="Wong G.K.-S."/>
        </authorList>
    </citation>
    <scope>NUCLEOTIDE SEQUENCE</scope>
</reference>
<dbReference type="SUPFAM" id="SSF101447">
    <property type="entry name" value="Formin homology 2 domain (FH2 domain)"/>
    <property type="match status" value="1"/>
</dbReference>
<gene>
    <name evidence="2" type="ORF">OsJ_34396</name>
</gene>
<feature type="compositionally biased region" description="Basic residues" evidence="1">
    <location>
        <begin position="1"/>
        <end position="10"/>
    </location>
</feature>
<feature type="compositionally biased region" description="Low complexity" evidence="1">
    <location>
        <begin position="29"/>
        <end position="38"/>
    </location>
</feature>
<organism evidence="2">
    <name type="scientific">Oryza sativa subsp. japonica</name>
    <name type="common">Rice</name>
    <dbReference type="NCBI Taxonomy" id="39947"/>
    <lineage>
        <taxon>Eukaryota</taxon>
        <taxon>Viridiplantae</taxon>
        <taxon>Streptophyta</taxon>
        <taxon>Embryophyta</taxon>
        <taxon>Tracheophyta</taxon>
        <taxon>Spermatophyta</taxon>
        <taxon>Magnoliopsida</taxon>
        <taxon>Liliopsida</taxon>
        <taxon>Poales</taxon>
        <taxon>Poaceae</taxon>
        <taxon>BOP clade</taxon>
        <taxon>Oryzoideae</taxon>
        <taxon>Oryzeae</taxon>
        <taxon>Oryzinae</taxon>
        <taxon>Oryza</taxon>
        <taxon>Oryza sativa</taxon>
    </lineage>
</organism>
<accession>A0A8J8XSK4</accession>
<dbReference type="EMBL" id="CM000148">
    <property type="protein sequence ID" value="EEE52349.1"/>
    <property type="molecule type" value="Genomic_DNA"/>
</dbReference>
<reference evidence="2" key="1">
    <citation type="journal article" date="2005" name="PLoS Biol.">
        <title>The genomes of Oryza sativa: a history of duplications.</title>
        <authorList>
            <person name="Yu J."/>
            <person name="Wang J."/>
            <person name="Lin W."/>
            <person name="Li S."/>
            <person name="Li H."/>
            <person name="Zhou J."/>
            <person name="Ni P."/>
            <person name="Dong W."/>
            <person name="Hu S."/>
            <person name="Zeng C."/>
            <person name="Zhang J."/>
            <person name="Zhang Y."/>
            <person name="Li R."/>
            <person name="Xu Z."/>
            <person name="Li S."/>
            <person name="Li X."/>
            <person name="Zheng H."/>
            <person name="Cong L."/>
            <person name="Lin L."/>
            <person name="Yin J."/>
            <person name="Geng J."/>
            <person name="Li G."/>
            <person name="Shi J."/>
            <person name="Liu J."/>
            <person name="Lv H."/>
            <person name="Li J."/>
            <person name="Wang J."/>
            <person name="Deng Y."/>
            <person name="Ran L."/>
            <person name="Shi X."/>
            <person name="Wang X."/>
            <person name="Wu Q."/>
            <person name="Li C."/>
            <person name="Ren X."/>
            <person name="Wang J."/>
            <person name="Wang X."/>
            <person name="Li D."/>
            <person name="Liu D."/>
            <person name="Zhang X."/>
            <person name="Ji Z."/>
            <person name="Zhao W."/>
            <person name="Sun Y."/>
            <person name="Zhang Z."/>
            <person name="Bao J."/>
            <person name="Han Y."/>
            <person name="Dong L."/>
            <person name="Ji J."/>
            <person name="Chen P."/>
            <person name="Wu S."/>
            <person name="Liu J."/>
            <person name="Xiao Y."/>
            <person name="Bu D."/>
            <person name="Tan J."/>
            <person name="Yang L."/>
            <person name="Ye C."/>
            <person name="Zhang J."/>
            <person name="Xu J."/>
            <person name="Zhou Y."/>
            <person name="Yu Y."/>
            <person name="Zhang B."/>
            <person name="Zhuang S."/>
            <person name="Wei H."/>
            <person name="Liu B."/>
            <person name="Lei M."/>
            <person name="Yu H."/>
            <person name="Li Y."/>
            <person name="Xu H."/>
            <person name="Wei S."/>
            <person name="He X."/>
            <person name="Fang L."/>
            <person name="Zhang Z."/>
            <person name="Zhang Y."/>
            <person name="Huang X."/>
            <person name="Su Z."/>
            <person name="Tong W."/>
            <person name="Li J."/>
            <person name="Tong Z."/>
            <person name="Li S."/>
            <person name="Ye J."/>
            <person name="Wang L."/>
            <person name="Fang L."/>
            <person name="Lei T."/>
            <person name="Chen C."/>
            <person name="Chen H."/>
            <person name="Xu Z."/>
            <person name="Li H."/>
            <person name="Huang H."/>
            <person name="Zhang F."/>
            <person name="Xu H."/>
            <person name="Li N."/>
            <person name="Zhao C."/>
            <person name="Li S."/>
            <person name="Dong L."/>
            <person name="Huang Y."/>
            <person name="Li L."/>
            <person name="Xi Y."/>
            <person name="Qi Q."/>
            <person name="Li W."/>
            <person name="Zhang B."/>
            <person name="Hu W."/>
            <person name="Zhang Y."/>
            <person name="Tian X."/>
            <person name="Jiao Y."/>
            <person name="Liang X."/>
            <person name="Jin J."/>
            <person name="Gao L."/>
            <person name="Zheng W."/>
            <person name="Hao B."/>
            <person name="Liu S."/>
            <person name="Wang W."/>
            <person name="Yuan L."/>
            <person name="Cao M."/>
            <person name="McDermott J."/>
            <person name="Samudrala R."/>
            <person name="Wang J."/>
            <person name="Wong G.K."/>
            <person name="Yang H."/>
        </authorList>
    </citation>
    <scope>NUCLEOTIDE SEQUENCE [LARGE SCALE GENOMIC DNA]</scope>
</reference>
<feature type="compositionally biased region" description="Pro residues" evidence="1">
    <location>
        <begin position="16"/>
        <end position="28"/>
    </location>
</feature>
<feature type="compositionally biased region" description="Acidic residues" evidence="1">
    <location>
        <begin position="106"/>
        <end position="116"/>
    </location>
</feature>
<feature type="region of interest" description="Disordered" evidence="1">
    <location>
        <begin position="1"/>
        <end position="44"/>
    </location>
</feature>
<evidence type="ECO:0000256" key="1">
    <source>
        <dbReference type="SAM" id="MobiDB-lite"/>
    </source>
</evidence>
<name>A0A8J8XSK4_ORYSJ</name>
<evidence type="ECO:0000313" key="2">
    <source>
        <dbReference type="EMBL" id="EEE52349.1"/>
    </source>
</evidence>
<dbReference type="Proteomes" id="UP000007752">
    <property type="component" value="Chromosome 11"/>
</dbReference>
<sequence length="232" mass="26331">MARRRARNLARLREVPGPPPPPPPPPPASSSTSDTSPDGRGRVGGCLHCVWEALKRWAFRRRTTSTAPRVAAEPGPAPPKRAAAFIATGNHAWKYQLATARKKEEPDEEEGDDQPQDGDLKDDQVLDNPYQKKKKYKEFNDARAKFSEKFELCHLCFFEGAPRFPWDGVIRRKDVIKHVYENHGLYGAACPENGCAVRFRTEEHRLLHVQNCQELLEEHPELQQLSRFCRGG</sequence>